<dbReference type="InterPro" id="IPR000836">
    <property type="entry name" value="PRTase_dom"/>
</dbReference>
<gene>
    <name evidence="12" type="ORF">CTEN0397_LOCUS2607</name>
</gene>
<evidence type="ECO:0000313" key="12">
    <source>
        <dbReference type="EMBL" id="CAD8931585.1"/>
    </source>
</evidence>
<organism evidence="12">
    <name type="scientific">Cyclophora tenuis</name>
    <name type="common">Marine diatom</name>
    <dbReference type="NCBI Taxonomy" id="216820"/>
    <lineage>
        <taxon>Eukaryota</taxon>
        <taxon>Sar</taxon>
        <taxon>Stramenopiles</taxon>
        <taxon>Ochrophyta</taxon>
        <taxon>Bacillariophyta</taxon>
        <taxon>Fragilariophyceae</taxon>
        <taxon>Fragilariophycidae</taxon>
        <taxon>Cyclophorales</taxon>
        <taxon>Cyclophoraceae</taxon>
        <taxon>Cyclophora</taxon>
    </lineage>
</organism>
<evidence type="ECO:0000256" key="5">
    <source>
        <dbReference type="ARBA" id="ARBA00022533"/>
    </source>
</evidence>
<evidence type="ECO:0000256" key="4">
    <source>
        <dbReference type="ARBA" id="ARBA00011894"/>
    </source>
</evidence>
<evidence type="ECO:0000256" key="6">
    <source>
        <dbReference type="ARBA" id="ARBA00022676"/>
    </source>
</evidence>
<dbReference type="PANTHER" id="PTHR32315">
    <property type="entry name" value="ADENINE PHOSPHORIBOSYLTRANSFERASE"/>
    <property type="match status" value="1"/>
</dbReference>
<sequence length="184" mass="19958">MCPKTAESSGATATTRGEGKDLPIPPNVHVSTHPVLSHKITILRSSSTLPSAFRSVLREVTYHLGYEATSGLTTRKVDITVPKGKDQLEATGTKLRERVAMIPIMRSGLGMVDSMLELLPNAGIHHIGMYKKEGSIPVQYYNRLPRKCESDVAYILDPMIATGTTTMSVIGILKKVCACVCMCV</sequence>
<evidence type="ECO:0000256" key="2">
    <source>
        <dbReference type="ARBA" id="ARBA00005180"/>
    </source>
</evidence>
<comment type="pathway">
    <text evidence="2">Pyrimidine metabolism; UMP biosynthesis via salvage pathway; UMP from uracil: step 1/1.</text>
</comment>
<dbReference type="CDD" id="cd06223">
    <property type="entry name" value="PRTases_typeI"/>
    <property type="match status" value="1"/>
</dbReference>
<protein>
    <recommendedName>
        <fullName evidence="4">uracil phosphoribosyltransferase</fullName>
        <ecNumber evidence="4">2.4.2.9</ecNumber>
    </recommendedName>
</protein>
<dbReference type="InterPro" id="IPR029057">
    <property type="entry name" value="PRTase-like"/>
</dbReference>
<evidence type="ECO:0000256" key="3">
    <source>
        <dbReference type="ARBA" id="ARBA00009516"/>
    </source>
</evidence>
<evidence type="ECO:0000259" key="11">
    <source>
        <dbReference type="Pfam" id="PF14681"/>
    </source>
</evidence>
<evidence type="ECO:0000256" key="8">
    <source>
        <dbReference type="ARBA" id="ARBA00022741"/>
    </source>
</evidence>
<dbReference type="GO" id="GO:0005525">
    <property type="term" value="F:GTP binding"/>
    <property type="evidence" value="ECO:0007669"/>
    <property type="project" value="UniProtKB-KW"/>
</dbReference>
<comment type="cofactor">
    <cofactor evidence="1">
        <name>Mg(2+)</name>
        <dbReference type="ChEBI" id="CHEBI:18420"/>
    </cofactor>
</comment>
<dbReference type="EC" id="2.4.2.9" evidence="4"/>
<evidence type="ECO:0000256" key="10">
    <source>
        <dbReference type="SAM" id="MobiDB-lite"/>
    </source>
</evidence>
<dbReference type="InterPro" id="IPR050054">
    <property type="entry name" value="UPRTase/APRTase"/>
</dbReference>
<dbReference type="AlphaFoldDB" id="A0A7S1GHZ8"/>
<feature type="compositionally biased region" description="Polar residues" evidence="10">
    <location>
        <begin position="1"/>
        <end position="15"/>
    </location>
</feature>
<name>A0A7S1GHZ8_CYCTE</name>
<keyword evidence="7" id="KW-0808">Transferase</keyword>
<evidence type="ECO:0000256" key="7">
    <source>
        <dbReference type="ARBA" id="ARBA00022679"/>
    </source>
</evidence>
<keyword evidence="6" id="KW-0328">Glycosyltransferase</keyword>
<proteinExistence type="inferred from homology"/>
<keyword evidence="5" id="KW-0021">Allosteric enzyme</keyword>
<reference evidence="12" key="1">
    <citation type="submission" date="2021-01" db="EMBL/GenBank/DDBJ databases">
        <authorList>
            <person name="Corre E."/>
            <person name="Pelletier E."/>
            <person name="Niang G."/>
            <person name="Scheremetjew M."/>
            <person name="Finn R."/>
            <person name="Kale V."/>
            <person name="Holt S."/>
            <person name="Cochrane G."/>
            <person name="Meng A."/>
            <person name="Brown T."/>
            <person name="Cohen L."/>
        </authorList>
    </citation>
    <scope>NUCLEOTIDE SEQUENCE</scope>
    <source>
        <strain evidence="12">ECT3854</strain>
    </source>
</reference>
<comment type="similarity">
    <text evidence="3">Belongs to the UPRTase family.</text>
</comment>
<dbReference type="PANTHER" id="PTHR32315:SF4">
    <property type="entry name" value="URACIL PHOSPHORIBOSYLTRANSFERASE, CHLOROPLASTIC"/>
    <property type="match status" value="1"/>
</dbReference>
<dbReference type="EMBL" id="HBFW01004005">
    <property type="protein sequence ID" value="CAD8931585.1"/>
    <property type="molecule type" value="Transcribed_RNA"/>
</dbReference>
<dbReference type="GO" id="GO:0004845">
    <property type="term" value="F:uracil phosphoribosyltransferase activity"/>
    <property type="evidence" value="ECO:0007669"/>
    <property type="project" value="UniProtKB-EC"/>
</dbReference>
<accession>A0A7S1GHZ8</accession>
<keyword evidence="9" id="KW-0342">GTP-binding</keyword>
<dbReference type="SUPFAM" id="SSF53271">
    <property type="entry name" value="PRTase-like"/>
    <property type="match status" value="1"/>
</dbReference>
<feature type="region of interest" description="Disordered" evidence="10">
    <location>
        <begin position="1"/>
        <end position="27"/>
    </location>
</feature>
<keyword evidence="8" id="KW-0547">Nucleotide-binding</keyword>
<evidence type="ECO:0000256" key="9">
    <source>
        <dbReference type="ARBA" id="ARBA00023134"/>
    </source>
</evidence>
<evidence type="ECO:0000256" key="1">
    <source>
        <dbReference type="ARBA" id="ARBA00001946"/>
    </source>
</evidence>
<dbReference type="NCBIfam" id="NF001097">
    <property type="entry name" value="PRK00129.1"/>
    <property type="match status" value="1"/>
</dbReference>
<dbReference type="Gene3D" id="3.40.50.2020">
    <property type="match status" value="1"/>
</dbReference>
<feature type="domain" description="Phosphoribosyltransferase" evidence="11">
    <location>
        <begin position="30"/>
        <end position="175"/>
    </location>
</feature>
<dbReference type="Pfam" id="PF14681">
    <property type="entry name" value="UPRTase"/>
    <property type="match status" value="1"/>
</dbReference>